<dbReference type="InterPro" id="IPR011008">
    <property type="entry name" value="Dimeric_a/b-barrel"/>
</dbReference>
<accession>F3KIS7</accession>
<dbReference type="Proteomes" id="UP000004348">
    <property type="component" value="Chromosome"/>
</dbReference>
<sequence>METAYVLVKSVMAHEMDVMSELLKIDSVKEAKGTFGVYDIFVKVEAKTAKEVEDTITKKIRKIKHVVSTTTLSVIPEQDKK</sequence>
<organism evidence="2">
    <name type="scientific">Candidatus Nitrosarchaeum limnium SFB1</name>
    <dbReference type="NCBI Taxonomy" id="886738"/>
    <lineage>
        <taxon>Archaea</taxon>
        <taxon>Nitrososphaerota</taxon>
        <taxon>Nitrososphaeria</taxon>
        <taxon>Nitrosopumilales</taxon>
        <taxon>Nitrosopumilaceae</taxon>
        <taxon>Nitrosarchaeum</taxon>
    </lineage>
</organism>
<dbReference type="AlphaFoldDB" id="F3KIS7"/>
<protein>
    <submittedName>
        <fullName evidence="2">Transcription regulator</fullName>
    </submittedName>
</protein>
<feature type="domain" description="Transcription regulator AsnC/Lrp ligand binding" evidence="1">
    <location>
        <begin position="15"/>
        <end position="75"/>
    </location>
</feature>
<dbReference type="EMBL" id="AEGP01000024">
    <property type="protein sequence ID" value="EGG42724.1"/>
    <property type="molecule type" value="Genomic_DNA"/>
</dbReference>
<dbReference type="Gene3D" id="3.30.70.920">
    <property type="match status" value="1"/>
</dbReference>
<dbReference type="Pfam" id="PF01037">
    <property type="entry name" value="AsnC_trans_reg"/>
    <property type="match status" value="1"/>
</dbReference>
<name>F3KIS7_9ARCH</name>
<dbReference type="HOGENOM" id="CLU_170329_2_0_2"/>
<evidence type="ECO:0000313" key="2">
    <source>
        <dbReference type="EMBL" id="EGG42724.1"/>
    </source>
</evidence>
<comment type="caution">
    <text evidence="2">The sequence shown here is derived from an EMBL/GenBank/DDBJ whole genome shotgun (WGS) entry which is preliminary data.</text>
</comment>
<dbReference type="SUPFAM" id="SSF54909">
    <property type="entry name" value="Dimeric alpha+beta barrel"/>
    <property type="match status" value="1"/>
</dbReference>
<reference evidence="2" key="1">
    <citation type="journal article" date="2011" name="PLoS ONE">
        <title>Genome of a low-salinity ammonia-oxidizing archaeon determined by single-cell and metagenomic analysis.</title>
        <authorList>
            <person name="Blainey P.C."/>
            <person name="Mosier A.C."/>
            <person name="Potanina A."/>
            <person name="Francis C.A."/>
            <person name="Quake S.R."/>
        </authorList>
    </citation>
    <scope>NUCLEOTIDE SEQUENCE [LARGE SCALE GENOMIC DNA]</scope>
    <source>
        <strain evidence="2">SFB1</strain>
    </source>
</reference>
<proteinExistence type="predicted"/>
<dbReference type="STRING" id="886738.Nlim_0379"/>
<dbReference type="InterPro" id="IPR019887">
    <property type="entry name" value="Tscrpt_reg_AsnC/Lrp_C"/>
</dbReference>
<gene>
    <name evidence="2" type="ORF">Nlim_0379</name>
</gene>
<evidence type="ECO:0000259" key="1">
    <source>
        <dbReference type="Pfam" id="PF01037"/>
    </source>
</evidence>